<dbReference type="SUPFAM" id="SSF53098">
    <property type="entry name" value="Ribonuclease H-like"/>
    <property type="match status" value="1"/>
</dbReference>
<dbReference type="Pfam" id="PF05699">
    <property type="entry name" value="Dimer_Tnp_hAT"/>
    <property type="match status" value="1"/>
</dbReference>
<feature type="region of interest" description="Disordered" evidence="1">
    <location>
        <begin position="144"/>
        <end position="169"/>
    </location>
</feature>
<evidence type="ECO:0000313" key="4">
    <source>
        <dbReference type="Proteomes" id="UP000619265"/>
    </source>
</evidence>
<organism evidence="3 4">
    <name type="scientific">Juglans regia</name>
    <name type="common">English walnut</name>
    <dbReference type="NCBI Taxonomy" id="51240"/>
    <lineage>
        <taxon>Eukaryota</taxon>
        <taxon>Viridiplantae</taxon>
        <taxon>Streptophyta</taxon>
        <taxon>Embryophyta</taxon>
        <taxon>Tracheophyta</taxon>
        <taxon>Spermatophyta</taxon>
        <taxon>Magnoliopsida</taxon>
        <taxon>eudicotyledons</taxon>
        <taxon>Gunneridae</taxon>
        <taxon>Pentapetalae</taxon>
        <taxon>rosids</taxon>
        <taxon>fabids</taxon>
        <taxon>Fagales</taxon>
        <taxon>Juglandaceae</taxon>
        <taxon>Juglans</taxon>
    </lineage>
</organism>
<evidence type="ECO:0000313" key="3">
    <source>
        <dbReference type="EMBL" id="KAF5462776.1"/>
    </source>
</evidence>
<dbReference type="InterPro" id="IPR008906">
    <property type="entry name" value="HATC_C_dom"/>
</dbReference>
<reference evidence="3" key="2">
    <citation type="submission" date="2020-03" db="EMBL/GenBank/DDBJ databases">
        <title>Walnut 2.0.</title>
        <authorList>
            <person name="Marrano A."/>
            <person name="Britton M."/>
            <person name="Zimin A.V."/>
            <person name="Zaini P.A."/>
            <person name="Workman R."/>
            <person name="Puiu D."/>
            <person name="Bianco L."/>
            <person name="Allen B.J."/>
            <person name="Troggio M."/>
            <person name="Leslie C.A."/>
            <person name="Timp W."/>
            <person name="Dendekar A."/>
            <person name="Salzberg S.L."/>
            <person name="Neale D.B."/>
        </authorList>
    </citation>
    <scope>NUCLEOTIDE SEQUENCE</scope>
    <source>
        <tissue evidence="3">Leaves</tissue>
    </source>
</reference>
<dbReference type="GO" id="GO:0046983">
    <property type="term" value="F:protein dimerization activity"/>
    <property type="evidence" value="ECO:0007669"/>
    <property type="project" value="InterPro"/>
</dbReference>
<dbReference type="PANTHER" id="PTHR46481:SF7">
    <property type="entry name" value="ZINC FINGER BED DOMAIN-CONTAINING PROTEIN RICESLEEPER 2-LIKE"/>
    <property type="match status" value="1"/>
</dbReference>
<feature type="domain" description="HAT C-terminal dimerisation" evidence="2">
    <location>
        <begin position="197"/>
        <end position="279"/>
    </location>
</feature>
<dbReference type="AlphaFoldDB" id="A0A833X7C5"/>
<feature type="compositionally biased region" description="Acidic residues" evidence="1">
    <location>
        <begin position="84"/>
        <end position="93"/>
    </location>
</feature>
<evidence type="ECO:0000256" key="1">
    <source>
        <dbReference type="SAM" id="MobiDB-lite"/>
    </source>
</evidence>
<protein>
    <recommendedName>
        <fullName evidence="2">HAT C-terminal dimerisation domain-containing protein</fullName>
    </recommendedName>
</protein>
<dbReference type="Gramene" id="Jr08_15010_p1">
    <property type="protein sequence ID" value="cds.Jr08_15010_p1"/>
    <property type="gene ID" value="Jr08_15010"/>
</dbReference>
<gene>
    <name evidence="3" type="ORF">F2P56_018757</name>
</gene>
<reference evidence="3" key="1">
    <citation type="submission" date="2015-10" db="EMBL/GenBank/DDBJ databases">
        <authorList>
            <person name="Martinez-Garcia P.J."/>
            <person name="Crepeau M.W."/>
            <person name="Puiu D."/>
            <person name="Gonzalez-Ibeas D."/>
            <person name="Whalen J."/>
            <person name="Stevens K."/>
            <person name="Paul R."/>
            <person name="Butterfield T."/>
            <person name="Britton M."/>
            <person name="Reagan R."/>
            <person name="Chakraborty S."/>
            <person name="Walawage S.L."/>
            <person name="Vasquez-Gross H.A."/>
            <person name="Cardeno C."/>
            <person name="Famula R."/>
            <person name="Pratt K."/>
            <person name="Kuruganti S."/>
            <person name="Aradhya M.K."/>
            <person name="Leslie C.A."/>
            <person name="Dandekar A.M."/>
            <person name="Salzberg S.L."/>
            <person name="Wegrzyn J.L."/>
            <person name="Langley C.H."/>
            <person name="Neale D.B."/>
        </authorList>
    </citation>
    <scope>NUCLEOTIDE SEQUENCE</scope>
    <source>
        <tissue evidence="3">Leaves</tissue>
    </source>
</reference>
<name>A0A833X7C5_JUGRE</name>
<dbReference type="PANTHER" id="PTHR46481">
    <property type="entry name" value="ZINC FINGER BED DOMAIN-CONTAINING PROTEIN 4"/>
    <property type="match status" value="1"/>
</dbReference>
<dbReference type="InterPro" id="IPR052035">
    <property type="entry name" value="ZnF_BED_domain_contain"/>
</dbReference>
<feature type="region of interest" description="Disordered" evidence="1">
    <location>
        <begin position="75"/>
        <end position="111"/>
    </location>
</feature>
<feature type="compositionally biased region" description="Low complexity" evidence="1">
    <location>
        <begin position="153"/>
        <end position="165"/>
    </location>
</feature>
<proteinExistence type="predicted"/>
<dbReference type="Proteomes" id="UP000619265">
    <property type="component" value="Unassembled WGS sequence"/>
</dbReference>
<dbReference type="InterPro" id="IPR012337">
    <property type="entry name" value="RNaseH-like_sf"/>
</dbReference>
<evidence type="ECO:0000259" key="2">
    <source>
        <dbReference type="Pfam" id="PF05699"/>
    </source>
</evidence>
<comment type="caution">
    <text evidence="3">The sequence shown here is derived from an EMBL/GenBank/DDBJ whole genome shotgun (WGS) entry which is preliminary data.</text>
</comment>
<accession>A0A833X7C5</accession>
<sequence>MGRKNMINQLQELVVKYVKLSPQRWNTFKQCCYNEDITCKSSVCLDVATHWNSTYMMFDRAEKLQKALQRLEDEDPGYVKSVGEDDSEDDDGVSELGKGEASTLGPPTMDDWDKSSSKVLILVDRVQDALTRLYDSYCENDGSNIGAPDQTMSQSSEKGASSTSSTARVGQDDFRSLIHAQIKKRLESENSLETKSELERYLCEKCEGDDVKFNLLTWWKVNSIKCRMLSIVVQDVFAVLISTVASELAFSTAGRVLDPFRSSLSPLMVEALICTQNWLRSSIPINIRTLMDDVEEFEKIDTGGVASHSDRFQACARDSRRKRHGVP</sequence>
<dbReference type="EMBL" id="LIHL02000008">
    <property type="protein sequence ID" value="KAF5462776.1"/>
    <property type="molecule type" value="Genomic_DNA"/>
</dbReference>